<dbReference type="GO" id="GO:0035673">
    <property type="term" value="F:oligopeptide transmembrane transporter activity"/>
    <property type="evidence" value="ECO:0007669"/>
    <property type="project" value="InterPro"/>
</dbReference>
<feature type="transmembrane region" description="Helical" evidence="7">
    <location>
        <begin position="50"/>
        <end position="71"/>
    </location>
</feature>
<proteinExistence type="inferred from homology"/>
<evidence type="ECO:0000256" key="4">
    <source>
        <dbReference type="ARBA" id="ARBA00022692"/>
    </source>
</evidence>
<keyword evidence="9" id="KW-1185">Reference proteome</keyword>
<evidence type="ECO:0000313" key="8">
    <source>
        <dbReference type="EMBL" id="ERN00880.1"/>
    </source>
</evidence>
<keyword evidence="4 7" id="KW-0812">Transmembrane</keyword>
<reference evidence="9" key="1">
    <citation type="journal article" date="2013" name="Science">
        <title>The Amborella genome and the evolution of flowering plants.</title>
        <authorList>
            <consortium name="Amborella Genome Project"/>
        </authorList>
    </citation>
    <scope>NUCLEOTIDE SEQUENCE [LARGE SCALE GENOMIC DNA]</scope>
</reference>
<comment type="subcellular location">
    <subcellularLocation>
        <location evidence="1">Membrane</location>
        <topology evidence="1">Multi-pass membrane protein</topology>
    </subcellularLocation>
</comment>
<feature type="transmembrane region" description="Helical" evidence="7">
    <location>
        <begin position="27"/>
        <end position="45"/>
    </location>
</feature>
<evidence type="ECO:0000313" key="9">
    <source>
        <dbReference type="Proteomes" id="UP000017836"/>
    </source>
</evidence>
<keyword evidence="3" id="KW-0813">Transport</keyword>
<dbReference type="Proteomes" id="UP000017836">
    <property type="component" value="Unassembled WGS sequence"/>
</dbReference>
<feature type="transmembrane region" description="Helical" evidence="7">
    <location>
        <begin position="144"/>
        <end position="165"/>
    </location>
</feature>
<organism evidence="8 9">
    <name type="scientific">Amborella trichopoda</name>
    <dbReference type="NCBI Taxonomy" id="13333"/>
    <lineage>
        <taxon>Eukaryota</taxon>
        <taxon>Viridiplantae</taxon>
        <taxon>Streptophyta</taxon>
        <taxon>Embryophyta</taxon>
        <taxon>Tracheophyta</taxon>
        <taxon>Spermatophyta</taxon>
        <taxon>Magnoliopsida</taxon>
        <taxon>Amborellales</taxon>
        <taxon>Amborellaceae</taxon>
        <taxon>Amborella</taxon>
    </lineage>
</organism>
<dbReference type="Gramene" id="ERN00880">
    <property type="protein sequence ID" value="ERN00880"/>
    <property type="gene ID" value="AMTR_s00103p00133280"/>
</dbReference>
<dbReference type="AlphaFoldDB" id="W1P1Q2"/>
<dbReference type="STRING" id="13333.W1P1Q2"/>
<comment type="similarity">
    <text evidence="2">Belongs to the YSL (TC 2.A.67.2) family.</text>
</comment>
<dbReference type="InterPro" id="IPR004813">
    <property type="entry name" value="OPT"/>
</dbReference>
<dbReference type="InterPro" id="IPR045035">
    <property type="entry name" value="YSL-like"/>
</dbReference>
<gene>
    <name evidence="8" type="ORF">AMTR_s00103p00133280</name>
</gene>
<evidence type="ECO:0000256" key="7">
    <source>
        <dbReference type="SAM" id="Phobius"/>
    </source>
</evidence>
<evidence type="ECO:0000256" key="2">
    <source>
        <dbReference type="ARBA" id="ARBA00010276"/>
    </source>
</evidence>
<feature type="transmembrane region" description="Helical" evidence="7">
    <location>
        <begin position="206"/>
        <end position="223"/>
    </location>
</feature>
<keyword evidence="5 7" id="KW-1133">Transmembrane helix</keyword>
<dbReference type="HOGENOM" id="CLU_015477_1_0_1"/>
<dbReference type="PANTHER" id="PTHR31645:SF4">
    <property type="entry name" value="METAL-NICOTIANAMINE TRANSPORTER YSL3"/>
    <property type="match status" value="1"/>
</dbReference>
<evidence type="ECO:0000256" key="5">
    <source>
        <dbReference type="ARBA" id="ARBA00022989"/>
    </source>
</evidence>
<accession>W1P1Q2</accession>
<dbReference type="OMA" id="FTHQENT"/>
<dbReference type="PANTHER" id="PTHR31645">
    <property type="entry name" value="OLIGOPEPTIDE TRANSPORTER YGL114W-RELATED"/>
    <property type="match status" value="1"/>
</dbReference>
<name>W1P1Q2_AMBTC</name>
<protein>
    <submittedName>
        <fullName evidence="8">Uncharacterized protein</fullName>
    </submittedName>
</protein>
<evidence type="ECO:0000256" key="3">
    <source>
        <dbReference type="ARBA" id="ARBA00022448"/>
    </source>
</evidence>
<dbReference type="EMBL" id="KI394805">
    <property type="protein sequence ID" value="ERN00880.1"/>
    <property type="molecule type" value="Genomic_DNA"/>
</dbReference>
<keyword evidence="6 7" id="KW-0472">Membrane</keyword>
<dbReference type="GO" id="GO:0016020">
    <property type="term" value="C:membrane"/>
    <property type="evidence" value="ECO:0007669"/>
    <property type="project" value="UniProtKB-SubCell"/>
</dbReference>
<dbReference type="Pfam" id="PF03169">
    <property type="entry name" value="OPT"/>
    <property type="match status" value="1"/>
</dbReference>
<evidence type="ECO:0000256" key="1">
    <source>
        <dbReference type="ARBA" id="ARBA00004141"/>
    </source>
</evidence>
<evidence type="ECO:0000256" key="6">
    <source>
        <dbReference type="ARBA" id="ARBA00023136"/>
    </source>
</evidence>
<dbReference type="eggNOG" id="ENOG502QQ2H">
    <property type="taxonomic scope" value="Eukaryota"/>
</dbReference>
<sequence>MEHEQAAMEVELQEPEYMKVPPWRSQITLRGIFVSIGIGILYSVICMKLVLTTGIVPSLSISAALLAFVFMKGWNELLQRLGFVNSTFTRQENTVIQTCAVACYSIAQGGGFGSYILGLNKKTYVQAGVHTEGNTPGSYKEPRFAWITAFLFIVSFVGLLALVPLRKTMIIDYRLTYPSGMATGVLINGFHTPKGDKMAKNQLHKFTKYFTISFLLAFFQWFYSGGENCGFSHFPIFGLKARQQM</sequence>